<keyword evidence="2" id="KW-1133">Transmembrane helix</keyword>
<feature type="compositionally biased region" description="Polar residues" evidence="1">
    <location>
        <begin position="311"/>
        <end position="321"/>
    </location>
</feature>
<feature type="compositionally biased region" description="Polar residues" evidence="1">
    <location>
        <begin position="1"/>
        <end position="11"/>
    </location>
</feature>
<keyword evidence="2" id="KW-0812">Transmembrane</keyword>
<feature type="region of interest" description="Disordered" evidence="1">
    <location>
        <begin position="293"/>
        <end position="321"/>
    </location>
</feature>
<evidence type="ECO:0000259" key="3">
    <source>
        <dbReference type="Pfam" id="PF13349"/>
    </source>
</evidence>
<protein>
    <submittedName>
        <fullName evidence="4">DUF4097 family beta strand repeat-containing protein</fullName>
    </submittedName>
</protein>
<evidence type="ECO:0000313" key="4">
    <source>
        <dbReference type="EMBL" id="XAN07147.1"/>
    </source>
</evidence>
<dbReference type="InterPro" id="IPR025164">
    <property type="entry name" value="Toastrack_DUF4097"/>
</dbReference>
<dbReference type="EMBL" id="CP154795">
    <property type="protein sequence ID" value="XAN07147.1"/>
    <property type="molecule type" value="Genomic_DNA"/>
</dbReference>
<dbReference type="Pfam" id="PF13349">
    <property type="entry name" value="DUF4097"/>
    <property type="match status" value="1"/>
</dbReference>
<name>A0ABZ3FM83_9ACTN</name>
<feature type="compositionally biased region" description="Basic residues" evidence="1">
    <location>
        <begin position="48"/>
        <end position="61"/>
    </location>
</feature>
<dbReference type="Proteomes" id="UP001442841">
    <property type="component" value="Chromosome"/>
</dbReference>
<sequence>MSNQTPWQTYRNPHDPTDPEPWGPAESLPRTAPLARPEEDVEVPGTGGRRRHRRGRGRGRRTGAVVAVAAMGLSGAWYAAGYLGATVTTEVTGEFNQVSVVAADVPVTIRYADVARPQIIERHRRGQSRLTHNVANDQLVVEHGDRGFTFGWSRESLEVVLPRTMTATTPDVQVRTTTGSIDVNGDFGTAEVTATTGSVDARGSFENVQARTTTGSVDVRGHSPRVSAETTTGSVDVVVDRATTVQAKASTGSVDVELTGPSPERVEARTTTGSVDVRLPDGTYNVQAQARTGSVDVEARQDPASPHTVVAETSTGSIDVR</sequence>
<reference evidence="4 5" key="1">
    <citation type="submission" date="2024-04" db="EMBL/GenBank/DDBJ databases">
        <title>Isolation of an actinomycete strain from pig manure.</title>
        <authorList>
            <person name="Gong T."/>
            <person name="Yu Z."/>
            <person name="An M."/>
            <person name="Wei C."/>
            <person name="Yang W."/>
            <person name="Liu L."/>
        </authorList>
    </citation>
    <scope>NUCLEOTIDE SEQUENCE [LARGE SCALE GENOMIC DNA]</scope>
    <source>
        <strain evidence="4 5">ZF39</strain>
    </source>
</reference>
<keyword evidence="5" id="KW-1185">Reference proteome</keyword>
<proteinExistence type="predicted"/>
<evidence type="ECO:0000256" key="1">
    <source>
        <dbReference type="SAM" id="MobiDB-lite"/>
    </source>
</evidence>
<keyword evidence="2" id="KW-0472">Membrane</keyword>
<gene>
    <name evidence="4" type="ORF">AADG42_07515</name>
</gene>
<organism evidence="4 5">
    <name type="scientific">Ammonicoccus fulvus</name>
    <dbReference type="NCBI Taxonomy" id="3138240"/>
    <lineage>
        <taxon>Bacteria</taxon>
        <taxon>Bacillati</taxon>
        <taxon>Actinomycetota</taxon>
        <taxon>Actinomycetes</taxon>
        <taxon>Propionibacteriales</taxon>
        <taxon>Propionibacteriaceae</taxon>
        <taxon>Ammonicoccus</taxon>
    </lineage>
</organism>
<feature type="domain" description="DUF4097" evidence="3">
    <location>
        <begin position="103"/>
        <end position="311"/>
    </location>
</feature>
<evidence type="ECO:0000256" key="2">
    <source>
        <dbReference type="SAM" id="Phobius"/>
    </source>
</evidence>
<feature type="region of interest" description="Disordered" evidence="1">
    <location>
        <begin position="1"/>
        <end position="62"/>
    </location>
</feature>
<evidence type="ECO:0000313" key="5">
    <source>
        <dbReference type="Proteomes" id="UP001442841"/>
    </source>
</evidence>
<feature type="transmembrane region" description="Helical" evidence="2">
    <location>
        <begin position="59"/>
        <end position="80"/>
    </location>
</feature>
<dbReference type="RefSeq" id="WP_425308598.1">
    <property type="nucleotide sequence ID" value="NZ_CP154795.1"/>
</dbReference>
<accession>A0ABZ3FM83</accession>